<reference evidence="2" key="2">
    <citation type="submission" date="2015-01" db="EMBL/GenBank/DDBJ databases">
        <title>Evolutionary Origins and Diversification of the Mycorrhizal Mutualists.</title>
        <authorList>
            <consortium name="DOE Joint Genome Institute"/>
            <consortium name="Mycorrhizal Genomics Consortium"/>
            <person name="Kohler A."/>
            <person name="Kuo A."/>
            <person name="Nagy L.G."/>
            <person name="Floudas D."/>
            <person name="Copeland A."/>
            <person name="Barry K.W."/>
            <person name="Cichocki N."/>
            <person name="Veneault-Fourrey C."/>
            <person name="LaButti K."/>
            <person name="Lindquist E.A."/>
            <person name="Lipzen A."/>
            <person name="Lundell T."/>
            <person name="Morin E."/>
            <person name="Murat C."/>
            <person name="Riley R."/>
            <person name="Ohm R."/>
            <person name="Sun H."/>
            <person name="Tunlid A."/>
            <person name="Henrissat B."/>
            <person name="Grigoriev I.V."/>
            <person name="Hibbett D.S."/>
            <person name="Martin F."/>
        </authorList>
    </citation>
    <scope>NUCLEOTIDE SEQUENCE [LARGE SCALE GENOMIC DNA]</scope>
    <source>
        <strain evidence="2">h7</strain>
    </source>
</reference>
<name>A0A0C2XYJ5_HEBCY</name>
<organism evidence="1 2">
    <name type="scientific">Hebeloma cylindrosporum</name>
    <dbReference type="NCBI Taxonomy" id="76867"/>
    <lineage>
        <taxon>Eukaryota</taxon>
        <taxon>Fungi</taxon>
        <taxon>Dikarya</taxon>
        <taxon>Basidiomycota</taxon>
        <taxon>Agaricomycotina</taxon>
        <taxon>Agaricomycetes</taxon>
        <taxon>Agaricomycetidae</taxon>
        <taxon>Agaricales</taxon>
        <taxon>Agaricineae</taxon>
        <taxon>Hymenogastraceae</taxon>
        <taxon>Hebeloma</taxon>
    </lineage>
</organism>
<dbReference type="EMBL" id="KN831777">
    <property type="protein sequence ID" value="KIM42688.1"/>
    <property type="molecule type" value="Genomic_DNA"/>
</dbReference>
<dbReference type="AlphaFoldDB" id="A0A0C2XYJ5"/>
<protein>
    <submittedName>
        <fullName evidence="1">Uncharacterized protein</fullName>
    </submittedName>
</protein>
<reference evidence="1 2" key="1">
    <citation type="submission" date="2014-04" db="EMBL/GenBank/DDBJ databases">
        <authorList>
            <consortium name="DOE Joint Genome Institute"/>
            <person name="Kuo A."/>
            <person name="Gay G."/>
            <person name="Dore J."/>
            <person name="Kohler A."/>
            <person name="Nagy L.G."/>
            <person name="Floudas D."/>
            <person name="Copeland A."/>
            <person name="Barry K.W."/>
            <person name="Cichocki N."/>
            <person name="Veneault-Fourrey C."/>
            <person name="LaButti K."/>
            <person name="Lindquist E.A."/>
            <person name="Lipzen A."/>
            <person name="Lundell T."/>
            <person name="Morin E."/>
            <person name="Murat C."/>
            <person name="Sun H."/>
            <person name="Tunlid A."/>
            <person name="Henrissat B."/>
            <person name="Grigoriev I.V."/>
            <person name="Hibbett D.S."/>
            <person name="Martin F."/>
            <person name="Nordberg H.P."/>
            <person name="Cantor M.N."/>
            <person name="Hua S.X."/>
        </authorList>
    </citation>
    <scope>NUCLEOTIDE SEQUENCE [LARGE SCALE GENOMIC DNA]</scope>
    <source>
        <strain evidence="2">h7</strain>
    </source>
</reference>
<evidence type="ECO:0000313" key="2">
    <source>
        <dbReference type="Proteomes" id="UP000053424"/>
    </source>
</evidence>
<dbReference type="OrthoDB" id="3047804at2759"/>
<dbReference type="Proteomes" id="UP000053424">
    <property type="component" value="Unassembled WGS sequence"/>
</dbReference>
<dbReference type="HOGENOM" id="CLU_2454971_0_0_1"/>
<sequence length="89" mass="9665">MTCSYSYGRQSYTTGFQTGPSLPWPEGAESHRRELMAVPGNALQHGASIVICDRATDNLNVAIGTKTYSWPKDVDYPTINVDTGEAVTP</sequence>
<proteinExistence type="predicted"/>
<evidence type="ECO:0000313" key="1">
    <source>
        <dbReference type="EMBL" id="KIM42688.1"/>
    </source>
</evidence>
<accession>A0A0C2XYJ5</accession>
<gene>
    <name evidence="1" type="ORF">M413DRAFT_121766</name>
</gene>
<keyword evidence="2" id="KW-1185">Reference proteome</keyword>